<dbReference type="RefSeq" id="WP_147921354.1">
    <property type="nucleotide sequence ID" value="NZ_VRTY01000026.1"/>
</dbReference>
<dbReference type="AlphaFoldDB" id="A0A5C8K9W7"/>
<dbReference type="EMBL" id="VRTY01000026">
    <property type="protein sequence ID" value="TXK47933.1"/>
    <property type="molecule type" value="Genomic_DNA"/>
</dbReference>
<dbReference type="Proteomes" id="UP000321926">
    <property type="component" value="Unassembled WGS sequence"/>
</dbReference>
<reference evidence="1 2" key="1">
    <citation type="submission" date="2019-08" db="EMBL/GenBank/DDBJ databases">
        <authorList>
            <person name="Shi S."/>
        </authorList>
    </citation>
    <scope>NUCLEOTIDE SEQUENCE [LARGE SCALE GENOMIC DNA]</scope>
    <source>
        <strain evidence="1 2">GY10130</strain>
    </source>
</reference>
<keyword evidence="2" id="KW-1185">Reference proteome</keyword>
<protein>
    <submittedName>
        <fullName evidence="1">Uncharacterized protein</fullName>
    </submittedName>
</protein>
<proteinExistence type="predicted"/>
<accession>A0A5C8K9W7</accession>
<comment type="caution">
    <text evidence="1">The sequence shown here is derived from an EMBL/GenBank/DDBJ whole genome shotgun (WGS) entry which is preliminary data.</text>
</comment>
<organism evidence="1 2">
    <name type="scientific">Pontibacter qinzhouensis</name>
    <dbReference type="NCBI Taxonomy" id="2603253"/>
    <lineage>
        <taxon>Bacteria</taxon>
        <taxon>Pseudomonadati</taxon>
        <taxon>Bacteroidota</taxon>
        <taxon>Cytophagia</taxon>
        <taxon>Cytophagales</taxon>
        <taxon>Hymenobacteraceae</taxon>
        <taxon>Pontibacter</taxon>
    </lineage>
</organism>
<evidence type="ECO:0000313" key="1">
    <source>
        <dbReference type="EMBL" id="TXK47933.1"/>
    </source>
</evidence>
<name>A0A5C8K9W7_9BACT</name>
<sequence>MPGLKYRKQIDGVFEVLKTPFMSDYTFQELKESMGKQYGLTYEQMEQDIEEGVQHGFTPDFQLKLFKDLFESQLRK</sequence>
<gene>
    <name evidence="1" type="ORF">FVR03_08680</name>
</gene>
<evidence type="ECO:0000313" key="2">
    <source>
        <dbReference type="Proteomes" id="UP000321926"/>
    </source>
</evidence>